<reference evidence="13 14" key="1">
    <citation type="journal article" date="2001" name="Virology">
        <title>The DNA sequence of the simian varicella virus genome.</title>
        <authorList>
            <person name="Gray W.L."/>
            <person name="Starnes H.B."/>
            <person name="White M.W."/>
            <person name="Mahalingam R."/>
        </authorList>
    </citation>
    <scope>NUCLEOTIDE SEQUENCE [LARGE SCALE GENOMIC DNA]</scope>
</reference>
<evidence type="ECO:0000256" key="1">
    <source>
        <dbReference type="ARBA" id="ARBA00004136"/>
    </source>
</evidence>
<dbReference type="InterPro" id="IPR007625">
    <property type="entry name" value="Herpes_UL51"/>
</dbReference>
<evidence type="ECO:0000256" key="8">
    <source>
        <dbReference type="ARBA" id="ARBA00022844"/>
    </source>
</evidence>
<keyword evidence="11" id="KW-0449">Lipoprotein</keyword>
<comment type="similarity">
    <text evidence="4">Belongs to the herpesviridae UL51 family.</text>
</comment>
<feature type="compositionally biased region" description="Polar residues" evidence="12">
    <location>
        <begin position="213"/>
        <end position="222"/>
    </location>
</feature>
<feature type="region of interest" description="Disordered" evidence="12">
    <location>
        <begin position="183"/>
        <end position="231"/>
    </location>
</feature>
<dbReference type="RefSeq" id="NP_077421.1">
    <property type="nucleotide sequence ID" value="NC_002686.2"/>
</dbReference>
<dbReference type="GO" id="GO:0019033">
    <property type="term" value="C:viral tegument"/>
    <property type="evidence" value="ECO:0007669"/>
    <property type="project" value="UniProtKB-SubCell"/>
</dbReference>
<evidence type="ECO:0000313" key="13">
    <source>
        <dbReference type="EMBL" id="AAG27244.1"/>
    </source>
</evidence>
<comment type="subcellular location">
    <subcellularLocation>
        <location evidence="1">Host Golgi apparatus</location>
    </subcellularLocation>
    <subcellularLocation>
        <location evidence="2">Host cytoplasm</location>
    </subcellularLocation>
    <subcellularLocation>
        <location evidence="3">Virion tegument</location>
    </subcellularLocation>
</comment>
<protein>
    <recommendedName>
        <fullName evidence="15">Tegument protein UL51</fullName>
    </recommendedName>
</protein>
<evidence type="ECO:0000256" key="4">
    <source>
        <dbReference type="ARBA" id="ARBA00006551"/>
    </source>
</evidence>
<evidence type="ECO:0000256" key="12">
    <source>
        <dbReference type="SAM" id="MobiDB-lite"/>
    </source>
</evidence>
<evidence type="ECO:0000256" key="3">
    <source>
        <dbReference type="ARBA" id="ARBA00004535"/>
    </source>
</evidence>
<keyword evidence="6" id="KW-0920">Virion tegument</keyword>
<organismHost>
    <name type="scientific">Chlorocebus aethiops</name>
    <name type="common">Green monkey</name>
    <name type="synonym">Cercopithecus aethiops</name>
    <dbReference type="NCBI Taxonomy" id="9534"/>
</organismHost>
<dbReference type="EMBL" id="AF275348">
    <property type="protein sequence ID" value="AAG27244.1"/>
    <property type="molecule type" value="Genomic_DNA"/>
</dbReference>
<keyword evidence="7" id="KW-1040">Host Golgi apparatus</keyword>
<evidence type="ECO:0000256" key="6">
    <source>
        <dbReference type="ARBA" id="ARBA00022580"/>
    </source>
</evidence>
<evidence type="ECO:0000256" key="5">
    <source>
        <dbReference type="ARBA" id="ARBA00022553"/>
    </source>
</evidence>
<keyword evidence="14" id="KW-1185">Reference proteome</keyword>
<keyword evidence="5" id="KW-0597">Phosphoprotein</keyword>
<proteinExistence type="inferred from homology"/>
<evidence type="ECO:0000256" key="7">
    <source>
        <dbReference type="ARBA" id="ARBA00022812"/>
    </source>
</evidence>
<keyword evidence="8" id="KW-0946">Virion</keyword>
<sequence>MHRICAGLCGYTRVPLEDTSYEEVRGKPGPSGPALLRLQEALAMVNMLLPAPVTIEDVVTSADNTRRLVRAQALARTYAACSRNLECLRQHKFSEENPSLNSVIKSHIQDSQRLADTCLAAITNLYLSVGSVDTTTDALVDQTIRMVAENEVVMSDVILMEKTLGVDNQCGVNAMLTPAPPGNIAPCSEDTERHNITKPFTGKASRNKRVSEESSQYHSNVPSRKPEMEHV</sequence>
<accession>Q9E209</accession>
<dbReference type="Pfam" id="PF04540">
    <property type="entry name" value="Herpes_UL51"/>
    <property type="match status" value="1"/>
</dbReference>
<dbReference type="Proteomes" id="UP000159358">
    <property type="component" value="Segment"/>
</dbReference>
<evidence type="ECO:0000256" key="11">
    <source>
        <dbReference type="ARBA" id="ARBA00023288"/>
    </source>
</evidence>
<evidence type="ECO:0000256" key="9">
    <source>
        <dbReference type="ARBA" id="ARBA00023139"/>
    </source>
</evidence>
<keyword evidence="10" id="KW-1035">Host cytoplasm</keyword>
<keyword evidence="9" id="KW-0564">Palmitate</keyword>
<evidence type="ECO:0000313" key="14">
    <source>
        <dbReference type="Proteomes" id="UP000159358"/>
    </source>
</evidence>
<organism evidence="13 14">
    <name type="scientific">Cercopithecine herpesvirus 9 (strain DHV)</name>
    <name type="common">CeHV-9</name>
    <name type="synonym">Simian varicella virus</name>
    <dbReference type="NCBI Taxonomy" id="36348"/>
    <lineage>
        <taxon>Viruses</taxon>
        <taxon>Duplodnaviria</taxon>
        <taxon>Heunggongvirae</taxon>
        <taxon>Peploviricota</taxon>
        <taxon>Herviviricetes</taxon>
        <taxon>Herpesvirales</taxon>
        <taxon>Orthoherpesviridae</taxon>
        <taxon>Alphaherpesvirinae</taxon>
        <taxon>Varicellovirus</taxon>
        <taxon>Varicellovirus cercopithecinealpha9</taxon>
    </lineage>
</organism>
<evidence type="ECO:0000256" key="2">
    <source>
        <dbReference type="ARBA" id="ARBA00004192"/>
    </source>
</evidence>
<name>Q9E209_CHV9D</name>
<evidence type="ECO:0000256" key="10">
    <source>
        <dbReference type="ARBA" id="ARBA00023200"/>
    </source>
</evidence>
<dbReference type="GeneID" id="920553"/>
<evidence type="ECO:0008006" key="15">
    <source>
        <dbReference type="Google" id="ProtNLM"/>
    </source>
</evidence>
<dbReference type="GO" id="GO:0044177">
    <property type="term" value="C:host cell Golgi apparatus"/>
    <property type="evidence" value="ECO:0007669"/>
    <property type="project" value="UniProtKB-SubCell"/>
</dbReference>
<dbReference type="KEGG" id="vg:920553"/>